<reference evidence="2 3" key="1">
    <citation type="journal article" date="2019" name="Int. J. Syst. Evol. Microbiol.">
        <title>The Global Catalogue of Microorganisms (GCM) 10K type strain sequencing project: providing services to taxonomists for standard genome sequencing and annotation.</title>
        <authorList>
            <consortium name="The Broad Institute Genomics Platform"/>
            <consortium name="The Broad Institute Genome Sequencing Center for Infectious Disease"/>
            <person name="Wu L."/>
            <person name="Ma J."/>
        </authorList>
    </citation>
    <scope>NUCLEOTIDE SEQUENCE [LARGE SCALE GENOMIC DNA]</scope>
    <source>
        <strain evidence="2 3">JCM 11448</strain>
    </source>
</reference>
<protein>
    <submittedName>
        <fullName evidence="2">Uncharacterized protein</fullName>
    </submittedName>
</protein>
<sequence length="144" mass="14955">MINSRWGGPCDAGEEGAQLLGVLVPEVGEEAGLGGSEAAAHLLEPGASGAGEQDLACAAVARVGPAHARAAGGQRQRRTCRGRHEPGRPPPASPQPHHRHILTRLNSFAESAKRGQSERMCKDIDAVPTVAGRFGSGRGRGRDE</sequence>
<organism evidence="2 3">
    <name type="scientific">Streptomyces javensis</name>
    <dbReference type="NCBI Taxonomy" id="114698"/>
    <lineage>
        <taxon>Bacteria</taxon>
        <taxon>Bacillati</taxon>
        <taxon>Actinomycetota</taxon>
        <taxon>Actinomycetes</taxon>
        <taxon>Kitasatosporales</taxon>
        <taxon>Streptomycetaceae</taxon>
        <taxon>Streptomyces</taxon>
        <taxon>Streptomyces violaceusniger group</taxon>
    </lineage>
</organism>
<feature type="region of interest" description="Disordered" evidence="1">
    <location>
        <begin position="67"/>
        <end position="144"/>
    </location>
</feature>
<dbReference type="EMBL" id="BAAAIH010000057">
    <property type="protein sequence ID" value="GAA1294827.1"/>
    <property type="molecule type" value="Genomic_DNA"/>
</dbReference>
<keyword evidence="3" id="KW-1185">Reference proteome</keyword>
<evidence type="ECO:0000313" key="3">
    <source>
        <dbReference type="Proteomes" id="UP001500282"/>
    </source>
</evidence>
<comment type="caution">
    <text evidence="2">The sequence shown here is derived from an EMBL/GenBank/DDBJ whole genome shotgun (WGS) entry which is preliminary data.</text>
</comment>
<accession>A0ABN1XB36</accession>
<evidence type="ECO:0000256" key="1">
    <source>
        <dbReference type="SAM" id="MobiDB-lite"/>
    </source>
</evidence>
<proteinExistence type="predicted"/>
<name>A0ABN1XB36_9ACTN</name>
<evidence type="ECO:0000313" key="2">
    <source>
        <dbReference type="EMBL" id="GAA1294827.1"/>
    </source>
</evidence>
<gene>
    <name evidence="2" type="ORF">GCM10009579_71540</name>
</gene>
<feature type="compositionally biased region" description="Basic and acidic residues" evidence="1">
    <location>
        <begin position="111"/>
        <end position="125"/>
    </location>
</feature>
<dbReference type="Proteomes" id="UP001500282">
    <property type="component" value="Unassembled WGS sequence"/>
</dbReference>